<dbReference type="SUPFAM" id="SSF48239">
    <property type="entry name" value="Terpenoid cyclases/Protein prenyltransferases"/>
    <property type="match status" value="1"/>
</dbReference>
<keyword evidence="2" id="KW-1185">Reference proteome</keyword>
<dbReference type="OrthoDB" id="9148343at2"/>
<proteinExistence type="predicted"/>
<evidence type="ECO:0000313" key="1">
    <source>
        <dbReference type="EMBL" id="TDD13398.1"/>
    </source>
</evidence>
<sequence length="754" mass="84227">MELENDQVRVTTRRAGDSVLHEVATRDGNVVAESLDGPWTTERIEGRNLILEGETPVGPARLTIVVPATGSWVHFRVDAEISGRLDELLALYQFVPGTADFTFAPHIRPADDHVVAQWGMKTPAAIIQKDRATMALVLDTELVTEQSRRLHLALEMEADPLVRPQPLLGIGIKVTEPVELNYFRHREDLAVDIRGERVSFGYYIWVGDEEPAVGYRSVARFLWQLFGQKRITRTLAPQAARFDRYADEGLTYAFDNLWLDLDQPGGPAGGVLNGICYANDIWFQSLFNHLRSAIGMRGFGHPDAASRVKNLALSAPQHPAGPFKTIFHSSIRQARREKDWVTSSHWMLSPGVENKMRSVRRQNLVKLIDWESLYHTVDCSWTTYWMLRWHQEVEADERLTAFASNYGDFLVDAQTRSGAIPSFIRADDLTPEVLLSHNVGTSASAAMLARLYMVTGQKAHLVAARRAARFIEENVLPTRRWQDYEVVFDSGAKPLGFFDHHTQQYAQTTQGMVWTIAMFHSLYEATGEQRFLDRAGEVVDYLSLFQQLWDPPFLSVQTFGGFPVGNSHPSWNDARTPLLATAFADHFALTHEPEYLQRAIAALRASLVLMFVPENAAVSAIFEAGPRGHADEGYAGRGRDEQFTGLSFDFPVGAALSSIALVKQRHGDAYVDATRNFAIGIDGCLVHDLKVQNDRVDLSVELTPSTEQEIDLRVVIDNPRDAQTLLTVNGNEVGVFSRAQLSTGVHVPVKGCPQ</sequence>
<dbReference type="Gene3D" id="1.50.10.20">
    <property type="match status" value="1"/>
</dbReference>
<dbReference type="InterPro" id="IPR008928">
    <property type="entry name" value="6-hairpin_glycosidase_sf"/>
</dbReference>
<reference evidence="1 2" key="1">
    <citation type="submission" date="2019-02" db="EMBL/GenBank/DDBJ databases">
        <title>Draft genome sequences of novel Actinobacteria.</title>
        <authorList>
            <person name="Sahin N."/>
            <person name="Ay H."/>
            <person name="Saygin H."/>
        </authorList>
    </citation>
    <scope>NUCLEOTIDE SEQUENCE [LARGE SCALE GENOMIC DNA]</scope>
    <source>
        <strain evidence="1 2">16K104</strain>
    </source>
</reference>
<dbReference type="AlphaFoldDB" id="A0A4R4W4B2"/>
<dbReference type="Proteomes" id="UP000295172">
    <property type="component" value="Unassembled WGS sequence"/>
</dbReference>
<gene>
    <name evidence="1" type="ORF">E1218_34565</name>
</gene>
<organism evidence="1 2">
    <name type="scientific">Kribbella turkmenica</name>
    <dbReference type="NCBI Taxonomy" id="2530375"/>
    <lineage>
        <taxon>Bacteria</taxon>
        <taxon>Bacillati</taxon>
        <taxon>Actinomycetota</taxon>
        <taxon>Actinomycetes</taxon>
        <taxon>Propionibacteriales</taxon>
        <taxon>Kribbellaceae</taxon>
        <taxon>Kribbella</taxon>
    </lineage>
</organism>
<dbReference type="RefSeq" id="WP_132327254.1">
    <property type="nucleotide sequence ID" value="NZ_SMKR01000269.1"/>
</dbReference>
<protein>
    <submittedName>
        <fullName evidence="1">Uncharacterized protein</fullName>
    </submittedName>
</protein>
<name>A0A4R4W4B2_9ACTN</name>
<dbReference type="SUPFAM" id="SSF48208">
    <property type="entry name" value="Six-hairpin glycosidases"/>
    <property type="match status" value="1"/>
</dbReference>
<evidence type="ECO:0000313" key="2">
    <source>
        <dbReference type="Proteomes" id="UP000295172"/>
    </source>
</evidence>
<dbReference type="InterPro" id="IPR008930">
    <property type="entry name" value="Terpenoid_cyclase/PrenylTrfase"/>
</dbReference>
<dbReference type="EMBL" id="SMKR01000269">
    <property type="protein sequence ID" value="TDD13398.1"/>
    <property type="molecule type" value="Genomic_DNA"/>
</dbReference>
<comment type="caution">
    <text evidence="1">The sequence shown here is derived from an EMBL/GenBank/DDBJ whole genome shotgun (WGS) entry which is preliminary data.</text>
</comment>
<accession>A0A4R4W4B2</accession>
<dbReference type="GO" id="GO:0005975">
    <property type="term" value="P:carbohydrate metabolic process"/>
    <property type="evidence" value="ECO:0007669"/>
    <property type="project" value="InterPro"/>
</dbReference>